<reference evidence="2" key="1">
    <citation type="journal article" date="2021" name="Proc. Natl. Acad. Sci. U.S.A.">
        <title>A Catalog of Tens of Thousands of Viruses from Human Metagenomes Reveals Hidden Associations with Chronic Diseases.</title>
        <authorList>
            <person name="Tisza M.J."/>
            <person name="Buck C.B."/>
        </authorList>
    </citation>
    <scope>NUCLEOTIDE SEQUENCE</scope>
    <source>
        <strain evidence="2">CtwDU14</strain>
    </source>
</reference>
<feature type="region of interest" description="Disordered" evidence="1">
    <location>
        <begin position="279"/>
        <end position="313"/>
    </location>
</feature>
<evidence type="ECO:0000256" key="1">
    <source>
        <dbReference type="SAM" id="MobiDB-lite"/>
    </source>
</evidence>
<proteinExistence type="predicted"/>
<dbReference type="EMBL" id="BK015421">
    <property type="protein sequence ID" value="DAE05921.1"/>
    <property type="molecule type" value="Genomic_DNA"/>
</dbReference>
<accession>A0A8S5PHR7</accession>
<name>A0A8S5PHR7_9CAUD</name>
<dbReference type="Gene3D" id="1.20.5.320">
    <property type="entry name" value="6-Phosphogluconate Dehydrogenase, domain 3"/>
    <property type="match status" value="1"/>
</dbReference>
<evidence type="ECO:0000313" key="2">
    <source>
        <dbReference type="EMBL" id="DAE05921.1"/>
    </source>
</evidence>
<protein>
    <submittedName>
        <fullName evidence="2">Nucleoid-associated protein</fullName>
    </submittedName>
</protein>
<sequence length="458" mass="47575">MATITANPGAVLSLGREGENLARQIVFDIAQWQTEYGPGTVSLIAQRPGDPAPYPCAITVDGPTVIWPITSADTAVATKTPGVYAHCELQYRVDDVLVKSETWRTFVADALGEPSPEPPEPWQGWVDEVLEAAAQVQSAVVSPPKIGDNGNWWVWDADAGEYADTGAKASGDDIVYVNLDDYGMDVDGTGVNVPSDFVALMADALNNKKLVYASITLLGTAATLLLDVQMEAANDEIGQYLRFSGVGAAMLDGDVVTASGILIVLPHVSMAAFKATPIVGEQGPQGPQGPQGEPGPPGEDGVSGGDGISPTIKVSRGTNKTILTITDANGTTEAEIPDGQTGPAGADGKDGAPGKDNLPNVETLAGTEQSLELAHNVEYRCVDALTSLTVTGFGAPPAGKAALYSIQFTAGEGIAVTVPGTVIWAMAEPVFTAGCTYWLTMTELGDKYLAVWVEVANG</sequence>
<feature type="compositionally biased region" description="Low complexity" evidence="1">
    <location>
        <begin position="279"/>
        <end position="291"/>
    </location>
</feature>
<feature type="region of interest" description="Disordered" evidence="1">
    <location>
        <begin position="326"/>
        <end position="359"/>
    </location>
</feature>
<organism evidence="2">
    <name type="scientific">Siphoviridae sp. ctwDU14</name>
    <dbReference type="NCBI Taxonomy" id="2825726"/>
    <lineage>
        <taxon>Viruses</taxon>
        <taxon>Duplodnaviria</taxon>
        <taxon>Heunggongvirae</taxon>
        <taxon>Uroviricota</taxon>
        <taxon>Caudoviricetes</taxon>
    </lineage>
</organism>